<feature type="region of interest" description="Disordered" evidence="2">
    <location>
        <begin position="73"/>
        <end position="104"/>
    </location>
</feature>
<sequence>MQVEEERAIQNTHLMVNIKIALKNQQESIQGLETQIGQLAKLISGRPHGSLSSNTESNLREQFNAITIQDKDGLVEPEPEPEPRQRIVVSKSKGEVDQSKQKPETRLKSIYEPCSSNNKGPIYEEQRLQIEELDEWWTQKLRAHNRPKPHHDDLNVSPNQLKVGDKVLLDTADPRIATSEPNGAIPLTVLRIFPYGTVEVLHPKFDTFKVNRTRLKPYFECDSKKEECKLLAPP</sequence>
<dbReference type="Proteomes" id="UP000239757">
    <property type="component" value="Unassembled WGS sequence"/>
</dbReference>
<reference evidence="3 4" key="1">
    <citation type="submission" date="2015-01" db="EMBL/GenBank/DDBJ databases">
        <title>Genome of allotetraploid Gossypium barbadense reveals genomic plasticity and fiber elongation in cotton evolution.</title>
        <authorList>
            <person name="Chen X."/>
            <person name="Liu X."/>
            <person name="Zhao B."/>
            <person name="Zheng H."/>
            <person name="Hu Y."/>
            <person name="Lu G."/>
            <person name="Yang C."/>
            <person name="Chen J."/>
            <person name="Shan C."/>
            <person name="Zhang L."/>
            <person name="Zhou Y."/>
            <person name="Wang L."/>
            <person name="Guo W."/>
            <person name="Bai Y."/>
            <person name="Ruan J."/>
            <person name="Shangguan X."/>
            <person name="Mao Y."/>
            <person name="Jiang J."/>
            <person name="Zhu Y."/>
            <person name="Lei J."/>
            <person name="Kang H."/>
            <person name="Chen S."/>
            <person name="He X."/>
            <person name="Wang R."/>
            <person name="Wang Y."/>
            <person name="Chen J."/>
            <person name="Wang L."/>
            <person name="Yu S."/>
            <person name="Wang B."/>
            <person name="Wei J."/>
            <person name="Song S."/>
            <person name="Lu X."/>
            <person name="Gao Z."/>
            <person name="Gu W."/>
            <person name="Deng X."/>
            <person name="Ma D."/>
            <person name="Wang S."/>
            <person name="Liang W."/>
            <person name="Fang L."/>
            <person name="Cai C."/>
            <person name="Zhu X."/>
            <person name="Zhou B."/>
            <person name="Zhang Y."/>
            <person name="Chen Z."/>
            <person name="Xu S."/>
            <person name="Zhu R."/>
            <person name="Wang S."/>
            <person name="Zhang T."/>
            <person name="Zhao G."/>
        </authorList>
    </citation>
    <scope>NUCLEOTIDE SEQUENCE [LARGE SCALE GENOMIC DNA]</scope>
    <source>
        <strain evidence="4">cv. Xinhai21</strain>
        <tissue evidence="3">Leaf</tissue>
    </source>
</reference>
<dbReference type="AlphaFoldDB" id="A0A2P5WKJ7"/>
<evidence type="ECO:0000313" key="3">
    <source>
        <dbReference type="EMBL" id="PPR91598.1"/>
    </source>
</evidence>
<feature type="coiled-coil region" evidence="1">
    <location>
        <begin position="15"/>
        <end position="42"/>
    </location>
</feature>
<evidence type="ECO:0000256" key="1">
    <source>
        <dbReference type="SAM" id="Coils"/>
    </source>
</evidence>
<name>A0A2P5WKJ7_GOSBA</name>
<organism evidence="3 4">
    <name type="scientific">Gossypium barbadense</name>
    <name type="common">Sea Island cotton</name>
    <name type="synonym">Hibiscus barbadensis</name>
    <dbReference type="NCBI Taxonomy" id="3634"/>
    <lineage>
        <taxon>Eukaryota</taxon>
        <taxon>Viridiplantae</taxon>
        <taxon>Streptophyta</taxon>
        <taxon>Embryophyta</taxon>
        <taxon>Tracheophyta</taxon>
        <taxon>Spermatophyta</taxon>
        <taxon>Magnoliopsida</taxon>
        <taxon>eudicotyledons</taxon>
        <taxon>Gunneridae</taxon>
        <taxon>Pentapetalae</taxon>
        <taxon>rosids</taxon>
        <taxon>malvids</taxon>
        <taxon>Malvales</taxon>
        <taxon>Malvaceae</taxon>
        <taxon>Malvoideae</taxon>
        <taxon>Gossypium</taxon>
    </lineage>
</organism>
<accession>A0A2P5WKJ7</accession>
<evidence type="ECO:0000313" key="4">
    <source>
        <dbReference type="Proteomes" id="UP000239757"/>
    </source>
</evidence>
<gene>
    <name evidence="3" type="ORF">GOBAR_AA29087</name>
</gene>
<feature type="compositionally biased region" description="Basic and acidic residues" evidence="2">
    <location>
        <begin position="92"/>
        <end position="104"/>
    </location>
</feature>
<dbReference type="OrthoDB" id="849214at2759"/>
<proteinExistence type="predicted"/>
<evidence type="ECO:0000256" key="2">
    <source>
        <dbReference type="SAM" id="MobiDB-lite"/>
    </source>
</evidence>
<protein>
    <submittedName>
        <fullName evidence="3">Uncharacterized protein</fullName>
    </submittedName>
</protein>
<keyword evidence="1" id="KW-0175">Coiled coil</keyword>
<dbReference type="EMBL" id="KZ667266">
    <property type="protein sequence ID" value="PPR91598.1"/>
    <property type="molecule type" value="Genomic_DNA"/>
</dbReference>